<accession>A0A1S2VRT5</accession>
<dbReference type="CDD" id="cd00093">
    <property type="entry name" value="HTH_XRE"/>
    <property type="match status" value="1"/>
</dbReference>
<evidence type="ECO:0000313" key="5">
    <source>
        <dbReference type="Proteomes" id="UP000181790"/>
    </source>
</evidence>
<dbReference type="Gene3D" id="1.10.260.40">
    <property type="entry name" value="lambda repressor-like DNA-binding domains"/>
    <property type="match status" value="1"/>
</dbReference>
<feature type="domain" description="HTH cro/C1-type" evidence="3">
    <location>
        <begin position="2"/>
        <end position="58"/>
    </location>
</feature>
<proteinExistence type="predicted"/>
<reference evidence="4 5" key="1">
    <citation type="submission" date="2016-10" db="EMBL/GenBank/DDBJ databases">
        <title>Arsenicibacter rosenii gen. nov., sp. nov., an efficient arsenic-methylating bacterium isolated from an arsenic-contaminated paddy soil.</title>
        <authorList>
            <person name="Huang K."/>
        </authorList>
    </citation>
    <scope>NUCLEOTIDE SEQUENCE [LARGE SCALE GENOMIC DNA]</scope>
    <source>
        <strain evidence="4 5">SM-1</strain>
    </source>
</reference>
<organism evidence="4 5">
    <name type="scientific">Arsenicibacter rosenii</name>
    <dbReference type="NCBI Taxonomy" id="1750698"/>
    <lineage>
        <taxon>Bacteria</taxon>
        <taxon>Pseudomonadati</taxon>
        <taxon>Bacteroidota</taxon>
        <taxon>Cytophagia</taxon>
        <taxon>Cytophagales</taxon>
        <taxon>Spirosomataceae</taxon>
        <taxon>Arsenicibacter</taxon>
    </lineage>
</organism>
<evidence type="ECO:0000313" key="4">
    <source>
        <dbReference type="EMBL" id="OIN61200.1"/>
    </source>
</evidence>
<evidence type="ECO:0000259" key="3">
    <source>
        <dbReference type="PROSITE" id="PS50943"/>
    </source>
</evidence>
<dbReference type="Proteomes" id="UP000181790">
    <property type="component" value="Unassembled WGS sequence"/>
</dbReference>
<dbReference type="AlphaFoldDB" id="A0A1S2VRT5"/>
<keyword evidence="1" id="KW-0238">DNA-binding</keyword>
<gene>
    <name evidence="4" type="ORF">BLX24_03830</name>
</gene>
<dbReference type="SMART" id="SM00530">
    <property type="entry name" value="HTH_XRE"/>
    <property type="match status" value="1"/>
</dbReference>
<protein>
    <recommendedName>
        <fullName evidence="3">HTH cro/C1-type domain-containing protein</fullName>
    </recommendedName>
</protein>
<feature type="coiled-coil region" evidence="2">
    <location>
        <begin position="82"/>
        <end position="117"/>
    </location>
</feature>
<dbReference type="Pfam" id="PF01381">
    <property type="entry name" value="HTH_3"/>
    <property type="match status" value="1"/>
</dbReference>
<name>A0A1S2VRT5_9BACT</name>
<dbReference type="InterPro" id="IPR010982">
    <property type="entry name" value="Lambda_DNA-bd_dom_sf"/>
</dbReference>
<sequence>MELRKAKGWSQDYFAEQLGLESKNRKATISSWENDKTEPSFSDTRKIAEVLGTSVGYIIEGTTDKGIATPPVGYVLRPAEEILQQKDELLEMQRKLLKYQELEIKQQQKNNAEKEALP</sequence>
<dbReference type="EMBL" id="MORL01000001">
    <property type="protein sequence ID" value="OIN61200.1"/>
    <property type="molecule type" value="Genomic_DNA"/>
</dbReference>
<dbReference type="PROSITE" id="PS50943">
    <property type="entry name" value="HTH_CROC1"/>
    <property type="match status" value="1"/>
</dbReference>
<dbReference type="InterPro" id="IPR001387">
    <property type="entry name" value="Cro/C1-type_HTH"/>
</dbReference>
<dbReference type="GO" id="GO:0003677">
    <property type="term" value="F:DNA binding"/>
    <property type="evidence" value="ECO:0007669"/>
    <property type="project" value="UniProtKB-KW"/>
</dbReference>
<dbReference type="SUPFAM" id="SSF47413">
    <property type="entry name" value="lambda repressor-like DNA-binding domains"/>
    <property type="match status" value="1"/>
</dbReference>
<evidence type="ECO:0000256" key="1">
    <source>
        <dbReference type="ARBA" id="ARBA00023125"/>
    </source>
</evidence>
<dbReference type="PANTHER" id="PTHR46558:SF4">
    <property type="entry name" value="DNA-BIDING PHAGE PROTEIN"/>
    <property type="match status" value="1"/>
</dbReference>
<comment type="caution">
    <text evidence="4">The sequence shown here is derived from an EMBL/GenBank/DDBJ whole genome shotgun (WGS) entry which is preliminary data.</text>
</comment>
<keyword evidence="5" id="KW-1185">Reference proteome</keyword>
<keyword evidence="2" id="KW-0175">Coiled coil</keyword>
<evidence type="ECO:0000256" key="2">
    <source>
        <dbReference type="SAM" id="Coils"/>
    </source>
</evidence>
<dbReference type="PANTHER" id="PTHR46558">
    <property type="entry name" value="TRACRIPTIONAL REGULATORY PROTEIN-RELATED-RELATED"/>
    <property type="match status" value="1"/>
</dbReference>